<dbReference type="EMBL" id="ML119204">
    <property type="protein sequence ID" value="RPB06941.1"/>
    <property type="molecule type" value="Genomic_DNA"/>
</dbReference>
<dbReference type="AlphaFoldDB" id="A0A3N4KF08"/>
<name>A0A3N4KF08_9PEZI</name>
<proteinExistence type="predicted"/>
<accession>A0A3N4KF08</accession>
<dbReference type="STRING" id="1392247.A0A3N4KF08"/>
<dbReference type="OrthoDB" id="610608at2759"/>
<keyword evidence="2" id="KW-1185">Reference proteome</keyword>
<sequence>MALQQGNVFGIASTEIVSTQPAGEESVGRLFVQRIVDAWSVYEVGGRFLNVRPHWAKEWEDLTIRGVEIKQHLKDNCYNVEISSSLSVLADIGDEHGWTLEGLNQRFSNPLLDSLFFC</sequence>
<evidence type="ECO:0000313" key="1">
    <source>
        <dbReference type="EMBL" id="RPB06941.1"/>
    </source>
</evidence>
<dbReference type="InParanoid" id="A0A3N4KF08"/>
<evidence type="ECO:0000313" key="2">
    <source>
        <dbReference type="Proteomes" id="UP000277580"/>
    </source>
</evidence>
<protein>
    <submittedName>
        <fullName evidence="1">Uncharacterized protein</fullName>
    </submittedName>
</protein>
<reference evidence="1 2" key="1">
    <citation type="journal article" date="2018" name="Nat. Ecol. Evol.">
        <title>Pezizomycetes genomes reveal the molecular basis of ectomycorrhizal truffle lifestyle.</title>
        <authorList>
            <person name="Murat C."/>
            <person name="Payen T."/>
            <person name="Noel B."/>
            <person name="Kuo A."/>
            <person name="Morin E."/>
            <person name="Chen J."/>
            <person name="Kohler A."/>
            <person name="Krizsan K."/>
            <person name="Balestrini R."/>
            <person name="Da Silva C."/>
            <person name="Montanini B."/>
            <person name="Hainaut M."/>
            <person name="Levati E."/>
            <person name="Barry K.W."/>
            <person name="Belfiori B."/>
            <person name="Cichocki N."/>
            <person name="Clum A."/>
            <person name="Dockter R.B."/>
            <person name="Fauchery L."/>
            <person name="Guy J."/>
            <person name="Iotti M."/>
            <person name="Le Tacon F."/>
            <person name="Lindquist E.A."/>
            <person name="Lipzen A."/>
            <person name="Malagnac F."/>
            <person name="Mello A."/>
            <person name="Molinier V."/>
            <person name="Miyauchi S."/>
            <person name="Poulain J."/>
            <person name="Riccioni C."/>
            <person name="Rubini A."/>
            <person name="Sitrit Y."/>
            <person name="Splivallo R."/>
            <person name="Traeger S."/>
            <person name="Wang M."/>
            <person name="Zifcakova L."/>
            <person name="Wipf D."/>
            <person name="Zambonelli A."/>
            <person name="Paolocci F."/>
            <person name="Nowrousian M."/>
            <person name="Ottonello S."/>
            <person name="Baldrian P."/>
            <person name="Spatafora J.W."/>
            <person name="Henrissat B."/>
            <person name="Nagy L.G."/>
            <person name="Aury J.M."/>
            <person name="Wincker P."/>
            <person name="Grigoriev I.V."/>
            <person name="Bonfante P."/>
            <person name="Martin F.M."/>
        </authorList>
    </citation>
    <scope>NUCLEOTIDE SEQUENCE [LARGE SCALE GENOMIC DNA]</scope>
    <source>
        <strain evidence="1 2">CCBAS932</strain>
    </source>
</reference>
<organism evidence="1 2">
    <name type="scientific">Morchella conica CCBAS932</name>
    <dbReference type="NCBI Taxonomy" id="1392247"/>
    <lineage>
        <taxon>Eukaryota</taxon>
        <taxon>Fungi</taxon>
        <taxon>Dikarya</taxon>
        <taxon>Ascomycota</taxon>
        <taxon>Pezizomycotina</taxon>
        <taxon>Pezizomycetes</taxon>
        <taxon>Pezizales</taxon>
        <taxon>Morchellaceae</taxon>
        <taxon>Morchella</taxon>
    </lineage>
</organism>
<dbReference type="Proteomes" id="UP000277580">
    <property type="component" value="Unassembled WGS sequence"/>
</dbReference>
<gene>
    <name evidence="1" type="ORF">P167DRAFT_579806</name>
</gene>